<comment type="caution">
    <text evidence="1">The sequence shown here is derived from an EMBL/GenBank/DDBJ whole genome shotgun (WGS) entry which is preliminary data.</text>
</comment>
<reference evidence="1" key="2">
    <citation type="submission" date="2020-09" db="EMBL/GenBank/DDBJ databases">
        <authorList>
            <person name="Sun Q."/>
            <person name="Zhou Y."/>
        </authorList>
    </citation>
    <scope>NUCLEOTIDE SEQUENCE</scope>
    <source>
        <strain evidence="1">CGMCC 1.15758</strain>
    </source>
</reference>
<organism evidence="1 2">
    <name type="scientific">Cysteiniphilum litorale</name>
    <dbReference type="NCBI Taxonomy" id="2056700"/>
    <lineage>
        <taxon>Bacteria</taxon>
        <taxon>Pseudomonadati</taxon>
        <taxon>Pseudomonadota</taxon>
        <taxon>Gammaproteobacteria</taxon>
        <taxon>Thiotrichales</taxon>
        <taxon>Fastidiosibacteraceae</taxon>
        <taxon>Cysteiniphilum</taxon>
    </lineage>
</organism>
<dbReference type="EMBL" id="BMJS01000073">
    <property type="protein sequence ID" value="GGG08584.1"/>
    <property type="molecule type" value="Genomic_DNA"/>
</dbReference>
<protein>
    <submittedName>
        <fullName evidence="1">Antitoxin HicB</fullName>
    </submittedName>
</protein>
<dbReference type="InterPro" id="IPR008651">
    <property type="entry name" value="Uncharacterised_HicB"/>
</dbReference>
<dbReference type="OrthoDB" id="5297106at2"/>
<evidence type="ECO:0000313" key="1">
    <source>
        <dbReference type="EMBL" id="GGG08584.1"/>
    </source>
</evidence>
<reference evidence="1" key="1">
    <citation type="journal article" date="2014" name="Int. J. Syst. Evol. Microbiol.">
        <title>Complete genome sequence of Corynebacterium casei LMG S-19264T (=DSM 44701T), isolated from a smear-ripened cheese.</title>
        <authorList>
            <consortium name="US DOE Joint Genome Institute (JGI-PGF)"/>
            <person name="Walter F."/>
            <person name="Albersmeier A."/>
            <person name="Kalinowski J."/>
            <person name="Ruckert C."/>
        </authorList>
    </citation>
    <scope>NUCLEOTIDE SEQUENCE</scope>
    <source>
        <strain evidence="1">CGMCC 1.15758</strain>
    </source>
</reference>
<dbReference type="SUPFAM" id="SSF143100">
    <property type="entry name" value="TTHA1013/TTHA0281-like"/>
    <property type="match status" value="1"/>
</dbReference>
<dbReference type="InterPro" id="IPR035069">
    <property type="entry name" value="TTHA1013/TTHA0281-like"/>
</dbReference>
<proteinExistence type="predicted"/>
<keyword evidence="2" id="KW-1185">Reference proteome</keyword>
<dbReference type="AlphaFoldDB" id="A0A8J3EAE1"/>
<dbReference type="RefSeq" id="WP_117004064.1">
    <property type="nucleotide sequence ID" value="NZ_BMJS01000073.1"/>
</dbReference>
<sequence>MSNAMQYKGYRGSIKVNHNDGIFHGEIMNINATVSYEGENYQDLKQAFVDAVDDYLEFCAEHDITPEKAYSGSFNVRTGIDRHRQVFFVKRDGESLNEFINTAIDHEIKSRLSSQ</sequence>
<gene>
    <name evidence="1" type="ORF">GCM10010995_27660</name>
</gene>
<accession>A0A8J3EAE1</accession>
<name>A0A8J3EAE1_9GAMM</name>
<dbReference type="Pfam" id="PF05534">
    <property type="entry name" value="HicB"/>
    <property type="match status" value="1"/>
</dbReference>
<dbReference type="Proteomes" id="UP000636949">
    <property type="component" value="Unassembled WGS sequence"/>
</dbReference>
<evidence type="ECO:0000313" key="2">
    <source>
        <dbReference type="Proteomes" id="UP000636949"/>
    </source>
</evidence>